<gene>
    <name evidence="10" type="ORF">E2C06_10430</name>
</gene>
<dbReference type="Pfam" id="PF00460">
    <property type="entry name" value="Flg_bb_rod"/>
    <property type="match status" value="1"/>
</dbReference>
<protein>
    <recommendedName>
        <fullName evidence="4">Flagellar hook-associated protein 1</fullName>
    </recommendedName>
</protein>
<dbReference type="GO" id="GO:0009425">
    <property type="term" value="C:bacterial-type flagellum basal body"/>
    <property type="evidence" value="ECO:0007669"/>
    <property type="project" value="UniProtKB-SubCell"/>
</dbReference>
<comment type="caution">
    <text evidence="10">The sequence shown here is derived from an EMBL/GenBank/DDBJ whole genome shotgun (WGS) entry which is preliminary data.</text>
</comment>
<evidence type="ECO:0000256" key="5">
    <source>
        <dbReference type="ARBA" id="ARBA00022525"/>
    </source>
</evidence>
<dbReference type="Pfam" id="PF22638">
    <property type="entry name" value="FlgK_D1"/>
    <property type="match status" value="1"/>
</dbReference>
<dbReference type="GO" id="GO:0009424">
    <property type="term" value="C:bacterial-type flagellum hook"/>
    <property type="evidence" value="ECO:0007669"/>
    <property type="project" value="InterPro"/>
</dbReference>
<dbReference type="OrthoDB" id="7181295at2"/>
<evidence type="ECO:0000259" key="7">
    <source>
        <dbReference type="Pfam" id="PF00460"/>
    </source>
</evidence>
<comment type="similarity">
    <text evidence="3">Belongs to the flagella basal body rod proteins family.</text>
</comment>
<dbReference type="RefSeq" id="WP_133288546.1">
    <property type="nucleotide sequence ID" value="NZ_SMSJ01000010.1"/>
</dbReference>
<accession>A0A4R5QGY0</accession>
<dbReference type="GO" id="GO:0005576">
    <property type="term" value="C:extracellular region"/>
    <property type="evidence" value="ECO:0007669"/>
    <property type="project" value="UniProtKB-SubCell"/>
</dbReference>
<dbReference type="InterPro" id="IPR053927">
    <property type="entry name" value="FlgK_helical"/>
</dbReference>
<feature type="domain" description="Flagellar basal-body/hook protein C-terminal" evidence="8">
    <location>
        <begin position="465"/>
        <end position="502"/>
    </location>
</feature>
<dbReference type="SUPFAM" id="SSF64518">
    <property type="entry name" value="Phase 1 flagellin"/>
    <property type="match status" value="1"/>
</dbReference>
<dbReference type="PANTHER" id="PTHR30033:SF1">
    <property type="entry name" value="FLAGELLAR HOOK-ASSOCIATED PROTEIN 1"/>
    <property type="match status" value="1"/>
</dbReference>
<evidence type="ECO:0000256" key="3">
    <source>
        <dbReference type="ARBA" id="ARBA00009677"/>
    </source>
</evidence>
<dbReference type="GO" id="GO:0005198">
    <property type="term" value="F:structural molecule activity"/>
    <property type="evidence" value="ECO:0007669"/>
    <property type="project" value="InterPro"/>
</dbReference>
<evidence type="ECO:0000313" key="11">
    <source>
        <dbReference type="Proteomes" id="UP000295096"/>
    </source>
</evidence>
<evidence type="ECO:0000256" key="1">
    <source>
        <dbReference type="ARBA" id="ARBA00004117"/>
    </source>
</evidence>
<feature type="domain" description="Flagellar hook-associated protein FlgK helical" evidence="9">
    <location>
        <begin position="90"/>
        <end position="303"/>
    </location>
</feature>
<name>A0A4R5QGY0_9PROT</name>
<sequence>MSLDSALLIARSGLAAVQRGLAQASQNVANADTPGYTRKTVPQQAVTVGDSPAGLRSAEAARAVDAALLARLDASRAGSAAAALRETLLTGIEQAHGDSGQTLADGLADLHTRFLALRAAPADAGKQQAAAAAAETLAGRLNGVSQAIGTARQQAQDAIVAEVKTANAALREVATLTLALQRGADGDAAALEDRRDAAIATLSESLGVQAVKRAGGDLLLVAKGGIVLPLDPGRDQFSTAEAAVQPASLSGAGGTLPGVTLNGLDITGQVSGGRLGEAIALRDRTLPRYQAEADVLASNLAARLDGEGLRLFTDADGTSLPDPAQPYAGGAQVGFAGRIRVNPAIAANPALLRDGTRAVAGSAGGPTAFVPNPAGGPAGFTTLLDRVLDFAFGAEAAAGQPWPGIATAGLGPDGTLASPFTAPATLESYAGRITAAQAGDRAAATVAKDQATALGAALEARFGRQSGVDTDAEMAGIVALQNAYAANAKVLGTVQALFDTLLGAVR</sequence>
<keyword evidence="11" id="KW-1185">Reference proteome</keyword>
<evidence type="ECO:0000256" key="2">
    <source>
        <dbReference type="ARBA" id="ARBA00004613"/>
    </source>
</evidence>
<evidence type="ECO:0000259" key="8">
    <source>
        <dbReference type="Pfam" id="PF06429"/>
    </source>
</evidence>
<dbReference type="InterPro" id="IPR002371">
    <property type="entry name" value="FlgK"/>
</dbReference>
<dbReference type="EMBL" id="SMSJ01000010">
    <property type="protein sequence ID" value="TDH62550.1"/>
    <property type="molecule type" value="Genomic_DNA"/>
</dbReference>
<dbReference type="GO" id="GO:0044780">
    <property type="term" value="P:bacterial-type flagellum assembly"/>
    <property type="evidence" value="ECO:0007669"/>
    <property type="project" value="InterPro"/>
</dbReference>
<dbReference type="InterPro" id="IPR010930">
    <property type="entry name" value="Flg_bb/hook_C_dom"/>
</dbReference>
<organism evidence="10 11">
    <name type="scientific">Dankookia rubra</name>
    <dbReference type="NCBI Taxonomy" id="1442381"/>
    <lineage>
        <taxon>Bacteria</taxon>
        <taxon>Pseudomonadati</taxon>
        <taxon>Pseudomonadota</taxon>
        <taxon>Alphaproteobacteria</taxon>
        <taxon>Acetobacterales</taxon>
        <taxon>Roseomonadaceae</taxon>
        <taxon>Dankookia</taxon>
    </lineage>
</organism>
<feature type="domain" description="Flagellar basal body rod protein N-terminal" evidence="7">
    <location>
        <begin position="7"/>
        <end position="37"/>
    </location>
</feature>
<proteinExistence type="inferred from homology"/>
<dbReference type="InterPro" id="IPR001444">
    <property type="entry name" value="Flag_bb_rod_N"/>
</dbReference>
<dbReference type="Proteomes" id="UP000295096">
    <property type="component" value="Unassembled WGS sequence"/>
</dbReference>
<evidence type="ECO:0000256" key="6">
    <source>
        <dbReference type="ARBA" id="ARBA00023143"/>
    </source>
</evidence>
<dbReference type="Pfam" id="PF06429">
    <property type="entry name" value="Flg_bbr_C"/>
    <property type="match status" value="1"/>
</dbReference>
<dbReference type="PANTHER" id="PTHR30033">
    <property type="entry name" value="FLAGELLAR HOOK-ASSOCIATED PROTEIN 1"/>
    <property type="match status" value="1"/>
</dbReference>
<reference evidence="10 11" key="1">
    <citation type="journal article" date="2016" name="J. Microbiol.">
        <title>Dankookia rubra gen. nov., sp. nov., an alphaproteobacterium isolated from sediment of a shallow stream.</title>
        <authorList>
            <person name="Kim W.H."/>
            <person name="Kim D.H."/>
            <person name="Kang K."/>
            <person name="Ahn T.Y."/>
        </authorList>
    </citation>
    <scope>NUCLEOTIDE SEQUENCE [LARGE SCALE GENOMIC DNA]</scope>
    <source>
        <strain evidence="10 11">JCM30602</strain>
    </source>
</reference>
<keyword evidence="6" id="KW-0975">Bacterial flagellum</keyword>
<dbReference type="AlphaFoldDB" id="A0A4R5QGY0"/>
<evidence type="ECO:0000313" key="10">
    <source>
        <dbReference type="EMBL" id="TDH62550.1"/>
    </source>
</evidence>
<comment type="subcellular location">
    <subcellularLocation>
        <location evidence="1">Bacterial flagellum basal body</location>
    </subcellularLocation>
    <subcellularLocation>
        <location evidence="2">Secreted</location>
    </subcellularLocation>
</comment>
<keyword evidence="5" id="KW-0964">Secreted</keyword>
<evidence type="ECO:0000259" key="9">
    <source>
        <dbReference type="Pfam" id="PF22638"/>
    </source>
</evidence>
<evidence type="ECO:0000256" key="4">
    <source>
        <dbReference type="ARBA" id="ARBA00016244"/>
    </source>
</evidence>